<accession>A0A066ZW90</accession>
<dbReference type="PANTHER" id="PTHR30425:SF1">
    <property type="entry name" value="PHOSPHATE TRANSPORT SYSTEM PERMEASE PROTEIN PSTC"/>
    <property type="match status" value="1"/>
</dbReference>
<dbReference type="STRING" id="28885.EI16_09840"/>
<dbReference type="PANTHER" id="PTHR30425">
    <property type="entry name" value="PHOSPHATE TRANSPORT SYSTEM PERMEASE PROTEIN PST"/>
    <property type="match status" value="1"/>
</dbReference>
<dbReference type="AlphaFoldDB" id="A0A066ZW90"/>
<evidence type="ECO:0000256" key="2">
    <source>
        <dbReference type="ARBA" id="ARBA00007069"/>
    </source>
</evidence>
<feature type="region of interest" description="Disordered" evidence="11">
    <location>
        <begin position="54"/>
        <end position="77"/>
    </location>
</feature>
<feature type="transmembrane region" description="Helical" evidence="9">
    <location>
        <begin position="118"/>
        <end position="146"/>
    </location>
</feature>
<comment type="caution">
    <text evidence="13">The sequence shown here is derived from an EMBL/GenBank/DDBJ whole genome shotgun (WGS) entry which is preliminary data.</text>
</comment>
<keyword evidence="3 9" id="KW-0813">Transport</keyword>
<name>A0A066ZW90_HYDMR</name>
<comment type="subcellular location">
    <subcellularLocation>
        <location evidence="10">Cell inner membrane</location>
        <topology evidence="10">Multi-pass membrane protein</topology>
    </subcellularLocation>
    <subcellularLocation>
        <location evidence="1 9">Cell membrane</location>
        <topology evidence="1 9">Multi-pass membrane protein</topology>
    </subcellularLocation>
</comment>
<dbReference type="InterPro" id="IPR000515">
    <property type="entry name" value="MetI-like"/>
</dbReference>
<dbReference type="GO" id="GO:0005315">
    <property type="term" value="F:phosphate transmembrane transporter activity"/>
    <property type="evidence" value="ECO:0007669"/>
    <property type="project" value="InterPro"/>
</dbReference>
<feature type="domain" description="ABC transmembrane type-1" evidence="12">
    <location>
        <begin position="121"/>
        <end position="329"/>
    </location>
</feature>
<dbReference type="InterPro" id="IPR011864">
    <property type="entry name" value="Phosphate_PstC"/>
</dbReference>
<feature type="transmembrane region" description="Helical" evidence="9">
    <location>
        <begin position="12"/>
        <end position="31"/>
    </location>
</feature>
<dbReference type="Gene3D" id="1.10.3720.10">
    <property type="entry name" value="MetI-like"/>
    <property type="match status" value="1"/>
</dbReference>
<gene>
    <name evidence="13" type="ORF">EI16_09840</name>
</gene>
<proteinExistence type="inferred from homology"/>
<dbReference type="PROSITE" id="PS50928">
    <property type="entry name" value="ABC_TM1"/>
    <property type="match status" value="1"/>
</dbReference>
<keyword evidence="5 10" id="KW-0592">Phosphate transport</keyword>
<dbReference type="SUPFAM" id="SSF161098">
    <property type="entry name" value="MetI-like"/>
    <property type="match status" value="1"/>
</dbReference>
<comment type="similarity">
    <text evidence="2 10">Belongs to the binding-protein-dependent transport system permease family. CysTW subfamily.</text>
</comment>
<dbReference type="GO" id="GO:0006817">
    <property type="term" value="P:phosphate ion transport"/>
    <property type="evidence" value="ECO:0007669"/>
    <property type="project" value="UniProtKB-KW"/>
</dbReference>
<feature type="transmembrane region" description="Helical" evidence="9">
    <location>
        <begin position="158"/>
        <end position="182"/>
    </location>
</feature>
<evidence type="ECO:0000256" key="7">
    <source>
        <dbReference type="ARBA" id="ARBA00022989"/>
    </source>
</evidence>
<keyword evidence="7 9" id="KW-1133">Transmembrane helix</keyword>
<evidence type="ECO:0000256" key="11">
    <source>
        <dbReference type="SAM" id="MobiDB-lite"/>
    </source>
</evidence>
<evidence type="ECO:0000259" key="12">
    <source>
        <dbReference type="PROSITE" id="PS50928"/>
    </source>
</evidence>
<evidence type="ECO:0000256" key="3">
    <source>
        <dbReference type="ARBA" id="ARBA00022448"/>
    </source>
</evidence>
<feature type="compositionally biased region" description="Low complexity" evidence="11">
    <location>
        <begin position="57"/>
        <end position="77"/>
    </location>
</feature>
<organism evidence="13 14">
    <name type="scientific">Hydrogenovibrio marinus</name>
    <dbReference type="NCBI Taxonomy" id="28885"/>
    <lineage>
        <taxon>Bacteria</taxon>
        <taxon>Pseudomonadati</taxon>
        <taxon>Pseudomonadota</taxon>
        <taxon>Gammaproteobacteria</taxon>
        <taxon>Thiotrichales</taxon>
        <taxon>Piscirickettsiaceae</taxon>
        <taxon>Hydrogenovibrio</taxon>
    </lineage>
</organism>
<evidence type="ECO:0000256" key="4">
    <source>
        <dbReference type="ARBA" id="ARBA00022475"/>
    </source>
</evidence>
<dbReference type="InterPro" id="IPR051124">
    <property type="entry name" value="Phosphate_Transport_Permease"/>
</dbReference>
<protein>
    <recommendedName>
        <fullName evidence="10">Phosphate transport system permease protein</fullName>
    </recommendedName>
</protein>
<keyword evidence="6 9" id="KW-0812">Transmembrane</keyword>
<evidence type="ECO:0000256" key="6">
    <source>
        <dbReference type="ARBA" id="ARBA00022692"/>
    </source>
</evidence>
<keyword evidence="14" id="KW-1185">Reference proteome</keyword>
<dbReference type="Proteomes" id="UP000027341">
    <property type="component" value="Unassembled WGS sequence"/>
</dbReference>
<keyword evidence="4" id="KW-1003">Cell membrane</keyword>
<evidence type="ECO:0000256" key="1">
    <source>
        <dbReference type="ARBA" id="ARBA00004651"/>
    </source>
</evidence>
<evidence type="ECO:0000256" key="5">
    <source>
        <dbReference type="ARBA" id="ARBA00022592"/>
    </source>
</evidence>
<keyword evidence="8 9" id="KW-0472">Membrane</keyword>
<evidence type="ECO:0000256" key="8">
    <source>
        <dbReference type="ARBA" id="ARBA00023136"/>
    </source>
</evidence>
<reference evidence="13 14" key="1">
    <citation type="submission" date="2014-04" db="EMBL/GenBank/DDBJ databases">
        <title>Draft genome sequence of Hydrogenovibrio marinus MH-110, a model organism for aerobic H2 metabolism.</title>
        <authorList>
            <person name="Cha H.J."/>
            <person name="Jo B.H."/>
            <person name="Hwang B.H."/>
        </authorList>
    </citation>
    <scope>NUCLEOTIDE SEQUENCE [LARGE SCALE GENOMIC DNA]</scope>
    <source>
        <strain evidence="13 14">MH-110</strain>
    </source>
</reference>
<evidence type="ECO:0000313" key="14">
    <source>
        <dbReference type="Proteomes" id="UP000027341"/>
    </source>
</evidence>
<feature type="transmembrane region" description="Helical" evidence="9">
    <location>
        <begin position="305"/>
        <end position="329"/>
    </location>
</feature>
<evidence type="ECO:0000256" key="10">
    <source>
        <dbReference type="RuleBase" id="RU363054"/>
    </source>
</evidence>
<dbReference type="Pfam" id="PF00528">
    <property type="entry name" value="BPD_transp_1"/>
    <property type="match status" value="1"/>
</dbReference>
<comment type="caution">
    <text evidence="10">Lacks conserved residue(s) required for the propagation of feature annotation.</text>
</comment>
<evidence type="ECO:0000313" key="13">
    <source>
        <dbReference type="EMBL" id="KDN96549.1"/>
    </source>
</evidence>
<keyword evidence="10" id="KW-0997">Cell inner membrane</keyword>
<dbReference type="InterPro" id="IPR035906">
    <property type="entry name" value="MetI-like_sf"/>
</dbReference>
<dbReference type="GO" id="GO:0005886">
    <property type="term" value="C:plasma membrane"/>
    <property type="evidence" value="ECO:0007669"/>
    <property type="project" value="UniProtKB-SubCell"/>
</dbReference>
<feature type="transmembrane region" description="Helical" evidence="9">
    <location>
        <begin position="194"/>
        <end position="214"/>
    </location>
</feature>
<dbReference type="CDD" id="cd06261">
    <property type="entry name" value="TM_PBP2"/>
    <property type="match status" value="1"/>
</dbReference>
<dbReference type="NCBIfam" id="TIGR02138">
    <property type="entry name" value="phosphate_pstC"/>
    <property type="match status" value="1"/>
</dbReference>
<dbReference type="EMBL" id="JMIU01000001">
    <property type="protein sequence ID" value="KDN96549.1"/>
    <property type="molecule type" value="Genomic_DNA"/>
</dbReference>
<sequence>MEKIFARLSQISASLVFVVLVSTLVTLYISAKPAIEEFGAKFLIDARWGVDVPVETPSSSDQKPAQQASQSSAPDAHLDGGINVGDDGVNVDDDDGVNVGDDDGVISNSPTKEVFGGAVAIVGTVFSTIIALLFAVPLAMGIAIFLSEIAAPAISKPVGVAIELLAAIPSIIYGMWGLFYFGPFIASIFGGHSVSLLVAGLVLGVMVIPFMAALSRDAINTTPDVLKEAAYAVGATKFEVIKDVVFPYAKAGIIGSIIISLGRALGETMAVAFVIGGVFEFAKSVTDPTNSIPVVLANNFSESSGLSLASLFYLSLILFVVSFIVIFTAKHYFLRRGK</sequence>
<evidence type="ECO:0000256" key="9">
    <source>
        <dbReference type="RuleBase" id="RU363032"/>
    </source>
</evidence>
<dbReference type="RefSeq" id="WP_029912922.1">
    <property type="nucleotide sequence ID" value="NZ_AP020335.1"/>
</dbReference>
<comment type="function">
    <text evidence="10">Part of the binding-protein-dependent transport system for phosphate; probably responsible for the translocation of the substrate across the membrane.</text>
</comment>